<proteinExistence type="predicted"/>
<dbReference type="STRING" id="211114.SAMN04489726_1649"/>
<dbReference type="AlphaFoldDB" id="A0A1G9T9L4"/>
<evidence type="ECO:0000313" key="2">
    <source>
        <dbReference type="Proteomes" id="UP000183376"/>
    </source>
</evidence>
<gene>
    <name evidence="1" type="ORF">SAMN04489726_1649</name>
</gene>
<keyword evidence="2" id="KW-1185">Reference proteome</keyword>
<organism evidence="1 2">
    <name type="scientific">Allokutzneria albata</name>
    <name type="common">Kibdelosporangium albatum</name>
    <dbReference type="NCBI Taxonomy" id="211114"/>
    <lineage>
        <taxon>Bacteria</taxon>
        <taxon>Bacillati</taxon>
        <taxon>Actinomycetota</taxon>
        <taxon>Actinomycetes</taxon>
        <taxon>Pseudonocardiales</taxon>
        <taxon>Pseudonocardiaceae</taxon>
        <taxon>Allokutzneria</taxon>
    </lineage>
</organism>
<reference evidence="1 2" key="1">
    <citation type="submission" date="2016-10" db="EMBL/GenBank/DDBJ databases">
        <authorList>
            <person name="de Groot N.N."/>
        </authorList>
    </citation>
    <scope>NUCLEOTIDE SEQUENCE [LARGE SCALE GENOMIC DNA]</scope>
    <source>
        <strain evidence="1 2">DSM 44149</strain>
    </source>
</reference>
<evidence type="ECO:0000313" key="1">
    <source>
        <dbReference type="EMBL" id="SDM44318.1"/>
    </source>
</evidence>
<sequence>MRHLRRPHQPGDQWTPANEADQNFGAILLVELVVRPVAYTTFEPGPDPRRGTMAELLALTSVLRVDHLVMRVRAVVETEGQRAPHGGAERIATAVLETCEAFTHRWRNKLLDPPVFNRELTVLEEFLDAIALDLASGLNHGRV</sequence>
<dbReference type="RefSeq" id="WP_030433036.1">
    <property type="nucleotide sequence ID" value="NZ_JOEF01000035.1"/>
</dbReference>
<dbReference type="OrthoDB" id="4414113at2"/>
<protein>
    <submittedName>
        <fullName evidence="1">Uncharacterized protein</fullName>
    </submittedName>
</protein>
<name>A0A1G9T9L4_ALLAB</name>
<dbReference type="EMBL" id="LT629701">
    <property type="protein sequence ID" value="SDM44318.1"/>
    <property type="molecule type" value="Genomic_DNA"/>
</dbReference>
<accession>A0A1G9T9L4</accession>
<dbReference type="Proteomes" id="UP000183376">
    <property type="component" value="Chromosome I"/>
</dbReference>